<dbReference type="EMBL" id="FNFC01000039">
    <property type="protein sequence ID" value="SDK19340.1"/>
    <property type="molecule type" value="Genomic_DNA"/>
</dbReference>
<reference evidence="1 2" key="1">
    <citation type="submission" date="2016-10" db="EMBL/GenBank/DDBJ databases">
        <authorList>
            <person name="de Groot N.N."/>
        </authorList>
    </citation>
    <scope>NUCLEOTIDE SEQUENCE [LARGE SCALE GENOMIC DNA]</scope>
    <source>
        <strain evidence="1 2">IBRC-M10015</strain>
    </source>
</reference>
<dbReference type="Gene3D" id="3.40.720.10">
    <property type="entry name" value="Alkaline Phosphatase, subunit A"/>
    <property type="match status" value="1"/>
</dbReference>
<name>A0A1G8ZYW8_9EURY</name>
<protein>
    <recommendedName>
        <fullName evidence="3">Sulfatase</fullName>
    </recommendedName>
</protein>
<evidence type="ECO:0000313" key="2">
    <source>
        <dbReference type="Proteomes" id="UP000198856"/>
    </source>
</evidence>
<evidence type="ECO:0000313" key="1">
    <source>
        <dbReference type="EMBL" id="SDK19340.1"/>
    </source>
</evidence>
<dbReference type="SUPFAM" id="SSF53649">
    <property type="entry name" value="Alkaline phosphatase-like"/>
    <property type="match status" value="1"/>
</dbReference>
<accession>A0A1G8ZYW8</accession>
<gene>
    <name evidence="1" type="ORF">SAMN05216226_1392</name>
</gene>
<dbReference type="InterPro" id="IPR017850">
    <property type="entry name" value="Alkaline_phosphatase_core_sf"/>
</dbReference>
<keyword evidence="2" id="KW-1185">Reference proteome</keyword>
<proteinExistence type="predicted"/>
<dbReference type="RefSeq" id="WP_245683251.1">
    <property type="nucleotide sequence ID" value="NZ_FNFC01000039.1"/>
</dbReference>
<evidence type="ECO:0008006" key="3">
    <source>
        <dbReference type="Google" id="ProtNLM"/>
    </source>
</evidence>
<sequence length="104" mass="12062">MDALEKRVGDLPDHVHKYDRSQRAIRTDRHKYIRGSDGSQQLYDLYDDSDETTDLSDTHPDLVDTLDTRLNEWLDSFEQADPDDEATMSDDAKARLEDLGYLQD</sequence>
<dbReference type="Proteomes" id="UP000198856">
    <property type="component" value="Unassembled WGS sequence"/>
</dbReference>
<dbReference type="AlphaFoldDB" id="A0A1G8ZYW8"/>
<organism evidence="1 2">
    <name type="scientific">Halovenus aranensis</name>
    <dbReference type="NCBI Taxonomy" id="890420"/>
    <lineage>
        <taxon>Archaea</taxon>
        <taxon>Methanobacteriati</taxon>
        <taxon>Methanobacteriota</taxon>
        <taxon>Stenosarchaea group</taxon>
        <taxon>Halobacteria</taxon>
        <taxon>Halobacteriales</taxon>
        <taxon>Haloarculaceae</taxon>
        <taxon>Halovenus</taxon>
    </lineage>
</organism>
<dbReference type="STRING" id="890420.SAMN05216226_1392"/>